<keyword evidence="7" id="KW-0732">Signal</keyword>
<keyword evidence="6" id="KW-0812">Transmembrane</keyword>
<dbReference type="FunFam" id="2.60.40.60:FF:000002">
    <property type="entry name" value="Protocadherin alpha 2"/>
    <property type="match status" value="1"/>
</dbReference>
<comment type="function">
    <text evidence="15">Cellular adhesion molecule that may play an important role in cell-cell interactions at interendothelial junctions. Acts as a regulator of cell migration, probably via increasing cell-cell adhesion. Promotes homotypic calcium-dependent aggregation and adhesion and clusters at intercellular junctions. Unable to bind to catenins, weakly associates with the cytoskeleton.</text>
</comment>
<feature type="region of interest" description="Disordered" evidence="20">
    <location>
        <begin position="873"/>
        <end position="925"/>
    </location>
</feature>
<dbReference type="InterPro" id="IPR013164">
    <property type="entry name" value="Cadherin_N"/>
</dbReference>
<evidence type="ECO:0000256" key="16">
    <source>
        <dbReference type="ARBA" id="ARBA00072301"/>
    </source>
</evidence>
<evidence type="ECO:0000313" key="22">
    <source>
        <dbReference type="Ensembl" id="ENSAPLP00000030484.1"/>
    </source>
</evidence>
<evidence type="ECO:0000256" key="3">
    <source>
        <dbReference type="ARBA" id="ARBA00004613"/>
    </source>
</evidence>
<protein>
    <recommendedName>
        <fullName evidence="16">Protocadherin-12</fullName>
    </recommendedName>
    <alternativeName>
        <fullName evidence="18">Vascular cadherin-2</fullName>
    </alternativeName>
    <alternativeName>
        <fullName evidence="17">Vascular endothelial cadherin-2</fullName>
    </alternativeName>
</protein>
<feature type="domain" description="Cadherin" evidence="21">
    <location>
        <begin position="171"/>
        <end position="279"/>
    </location>
</feature>
<evidence type="ECO:0000256" key="15">
    <source>
        <dbReference type="ARBA" id="ARBA00059072"/>
    </source>
</evidence>
<gene>
    <name evidence="22" type="primary">PCDH12</name>
</gene>
<evidence type="ECO:0000256" key="17">
    <source>
        <dbReference type="ARBA" id="ARBA00078833"/>
    </source>
</evidence>
<feature type="region of interest" description="Disordered" evidence="20">
    <location>
        <begin position="1116"/>
        <end position="1142"/>
    </location>
</feature>
<reference evidence="22 23" key="1">
    <citation type="submission" date="2017-10" db="EMBL/GenBank/DDBJ databases">
        <title>A new Pekin duck reference genome.</title>
        <authorList>
            <person name="Hou Z.-C."/>
            <person name="Zhou Z.-K."/>
            <person name="Zhu F."/>
            <person name="Hou S.-S."/>
        </authorList>
    </citation>
    <scope>NUCLEOTIDE SEQUENCE [LARGE SCALE GENOMIC DNA]</scope>
</reference>
<dbReference type="InterPro" id="IPR002126">
    <property type="entry name" value="Cadherin-like_dom"/>
</dbReference>
<evidence type="ECO:0000256" key="19">
    <source>
        <dbReference type="PROSITE-ProRule" id="PRU00043"/>
    </source>
</evidence>
<dbReference type="CDD" id="cd11304">
    <property type="entry name" value="Cadherin_repeat"/>
    <property type="match status" value="6"/>
</dbReference>
<dbReference type="FunFam" id="2.60.40.60:FF:000193">
    <property type="entry name" value="Protocadherin 12"/>
    <property type="match status" value="1"/>
</dbReference>
<feature type="domain" description="Cadherin" evidence="21">
    <location>
        <begin position="496"/>
        <end position="600"/>
    </location>
</feature>
<dbReference type="PROSITE" id="PS00232">
    <property type="entry name" value="CADHERIN_1"/>
    <property type="match status" value="3"/>
</dbReference>
<proteinExistence type="predicted"/>
<feature type="domain" description="Cadherin" evidence="21">
    <location>
        <begin position="59"/>
        <end position="170"/>
    </location>
</feature>
<dbReference type="STRING" id="8840.ENSAPLP00000030484"/>
<keyword evidence="12" id="KW-1133">Transmembrane helix</keyword>
<sequence length="1283" mass="137443">MRRLRVCPEVRLGMWRQPGKPTAAGRSGGAVGIVSGLLLLGRSALQLPAFWWYLFLSADAQEVATFTVQYRLYEEVPEGTVIGTLAEHFKWGESGEMEESFRLLQSPGGFPLRVGTADGELSTAGRVDREQLCRHGDPCWVSFDVLAARQLALIHVEVQVLDINDNAPRFPTPELELEMSESASLRTRIPLDRALDADAGPNARCSYTLSPSEHFALDVVSSSDGTKHAELVVVKEVDRELHSSFDLVLTAADHGEPPQSGTALIKVIVLDSNDNSPVFAESSLAVEVREDAPPGTLLVTVTATDPDQGPNGEIEYSLSKHAPPEVLSAFGIDARTGSVVLKRPLDYEETHAYELDVQARDLGANPIPAHCKILVQVLDVNDNAPDVHVTWAAQAPVLSEAVPKDSFVALVTASDPDSGNNGRVHCSLSPGDEHFRLKRTNSHSYLLMTSAALDRELRAEYNLTLVARDQGERSLAVLKHLTICISDVNDNAPSFERAAYESTVEENGEVPTSLLTIHATDPDLGFNGKITYSIRDASVSGLVSIDPTTGEVFALQAFDYEQMSSLEFLVTAEDGGHPRLASNVSVRLAVLDQNDNAPVVTEPALVGGVATLSFLIGTETGCVWVTPGNGSTLGTAVANATPVSCSDTPLLFTVVARDGDSGPNGALRFDLVGGDGAGLFMLDPLSGQLFLNATNATSLAGTQWDLAIRVSDGGDEPLHTQAQVRLLFRRHGAFSKISAWEPGRLSPPVVAVICLAALLGGCLLLLALTLSLRSKEKKDGMAYNCREAEDARRQQQLKKPPRQIQKADIHLVPALRGRPRGAEPLQPCPEGSPQPPLHLTPTLYRTLRNQRTSKDSDEEQGMFNLAVMQRRPCQPHRPKNAPVSPPDVPPRGEGSEKPLLGESPLSPPQPAGTTPQGPGQPPPHQHILRSLVRLSLVALAEQSPNGEFAMESAPVQVGDAPRLAGGVETPRILPNPRGGLGKCRRWWGVSRCPPGCAGSWGGGHRAWGGGDSPMGQGQGHKGSSGLGELLGALFSPAWGCRTICRRRKRYKKVARFGGDILAGSSLSGVRGAQQAFPALQQISQLLSLLHQGQFQPKTNHRGNKYTAKNGSRAAGLDADCLSTKDSGHGESEAEDRDSESGFDLSVPQLVGEELETLLEPQAELALKRLTAADPAWVARLSLPLAGSYKDNVFSPDSLHSPQDEEAARQEKPRTFETFGKGAGADSNAAGTRLASTFLSEMSTLFEMILSQKVQVHNETGSGLLRQLSARGKSLGLDDSAPVL</sequence>
<dbReference type="FunFam" id="2.60.40.60:FF:000190">
    <property type="entry name" value="Protocadherin 12"/>
    <property type="match status" value="1"/>
</dbReference>
<dbReference type="GO" id="GO:0005886">
    <property type="term" value="C:plasma membrane"/>
    <property type="evidence" value="ECO:0007669"/>
    <property type="project" value="UniProtKB-SubCell"/>
</dbReference>
<evidence type="ECO:0000256" key="11">
    <source>
        <dbReference type="ARBA" id="ARBA00022949"/>
    </source>
</evidence>
<feature type="compositionally biased region" description="Pro residues" evidence="20">
    <location>
        <begin position="826"/>
        <end position="838"/>
    </location>
</feature>
<evidence type="ECO:0000256" key="13">
    <source>
        <dbReference type="ARBA" id="ARBA00023136"/>
    </source>
</evidence>
<dbReference type="PANTHER" id="PTHR24028">
    <property type="entry name" value="CADHERIN-87A"/>
    <property type="match status" value="1"/>
</dbReference>
<evidence type="ECO:0000256" key="14">
    <source>
        <dbReference type="ARBA" id="ARBA00023180"/>
    </source>
</evidence>
<keyword evidence="4" id="KW-1003">Cell membrane</keyword>
<dbReference type="SUPFAM" id="SSF49313">
    <property type="entry name" value="Cadherin-like"/>
    <property type="match status" value="5"/>
</dbReference>
<dbReference type="PRINTS" id="PR00205">
    <property type="entry name" value="CADHERIN"/>
</dbReference>
<evidence type="ECO:0000256" key="12">
    <source>
        <dbReference type="ARBA" id="ARBA00022989"/>
    </source>
</evidence>
<dbReference type="Pfam" id="PF00028">
    <property type="entry name" value="Cadherin"/>
    <property type="match status" value="4"/>
</dbReference>
<evidence type="ECO:0000256" key="10">
    <source>
        <dbReference type="ARBA" id="ARBA00022889"/>
    </source>
</evidence>
<dbReference type="Ensembl" id="ENSAPLT00000039844.1">
    <property type="protein sequence ID" value="ENSAPLP00000030484.1"/>
    <property type="gene ID" value="ENSAPLG00000007583.2"/>
</dbReference>
<dbReference type="InterPro" id="IPR015919">
    <property type="entry name" value="Cadherin-like_sf"/>
</dbReference>
<reference evidence="22" key="2">
    <citation type="submission" date="2025-08" db="UniProtKB">
        <authorList>
            <consortium name="Ensembl"/>
        </authorList>
    </citation>
    <scope>IDENTIFICATION</scope>
</reference>
<dbReference type="SMART" id="SM00112">
    <property type="entry name" value="CA"/>
    <property type="match status" value="6"/>
</dbReference>
<evidence type="ECO:0000256" key="18">
    <source>
        <dbReference type="ARBA" id="ARBA00082901"/>
    </source>
</evidence>
<dbReference type="GO" id="GO:0070161">
    <property type="term" value="C:anchoring junction"/>
    <property type="evidence" value="ECO:0007669"/>
    <property type="project" value="UniProtKB-SubCell"/>
</dbReference>
<comment type="subcellular location">
    <subcellularLocation>
        <location evidence="2">Cell junction</location>
    </subcellularLocation>
    <subcellularLocation>
        <location evidence="1">Cell membrane</location>
        <topology evidence="1">Single-pass type I membrane protein</topology>
    </subcellularLocation>
    <subcellularLocation>
        <location evidence="3">Secreted</location>
    </subcellularLocation>
</comment>
<evidence type="ECO:0000256" key="9">
    <source>
        <dbReference type="ARBA" id="ARBA00022837"/>
    </source>
</evidence>
<dbReference type="InterPro" id="IPR020894">
    <property type="entry name" value="Cadherin_CS"/>
</dbReference>
<dbReference type="InterPro" id="IPR050174">
    <property type="entry name" value="Protocadherin/Cadherin-CA"/>
</dbReference>
<evidence type="ECO:0000256" key="20">
    <source>
        <dbReference type="SAM" id="MobiDB-lite"/>
    </source>
</evidence>
<keyword evidence="5" id="KW-0964">Secreted</keyword>
<dbReference type="GO" id="GO:0005509">
    <property type="term" value="F:calcium ion binding"/>
    <property type="evidence" value="ECO:0007669"/>
    <property type="project" value="UniProtKB-UniRule"/>
</dbReference>
<keyword evidence="23" id="KW-1185">Reference proteome</keyword>
<dbReference type="PROSITE" id="PS50268">
    <property type="entry name" value="CADHERIN_2"/>
    <property type="match status" value="6"/>
</dbReference>
<evidence type="ECO:0000256" key="6">
    <source>
        <dbReference type="ARBA" id="ARBA00022692"/>
    </source>
</evidence>
<keyword evidence="10" id="KW-0130">Cell adhesion</keyword>
<organism evidence="22 23">
    <name type="scientific">Anas platyrhynchos platyrhynchos</name>
    <name type="common">Northern mallard</name>
    <dbReference type="NCBI Taxonomy" id="8840"/>
    <lineage>
        <taxon>Eukaryota</taxon>
        <taxon>Metazoa</taxon>
        <taxon>Chordata</taxon>
        <taxon>Craniata</taxon>
        <taxon>Vertebrata</taxon>
        <taxon>Euteleostomi</taxon>
        <taxon>Archelosauria</taxon>
        <taxon>Archosauria</taxon>
        <taxon>Dinosauria</taxon>
        <taxon>Saurischia</taxon>
        <taxon>Theropoda</taxon>
        <taxon>Coelurosauria</taxon>
        <taxon>Aves</taxon>
        <taxon>Neognathae</taxon>
        <taxon>Galloanserae</taxon>
        <taxon>Anseriformes</taxon>
        <taxon>Anatidae</taxon>
        <taxon>Anatinae</taxon>
        <taxon>Anas</taxon>
    </lineage>
</organism>
<dbReference type="FunFam" id="2.60.40.60:FF:000007">
    <property type="entry name" value="Protocadherin alpha 2"/>
    <property type="match status" value="1"/>
</dbReference>
<accession>A0A493TXG6</accession>
<evidence type="ECO:0000256" key="2">
    <source>
        <dbReference type="ARBA" id="ARBA00004282"/>
    </source>
</evidence>
<keyword evidence="9 19" id="KW-0106">Calcium</keyword>
<evidence type="ECO:0000256" key="1">
    <source>
        <dbReference type="ARBA" id="ARBA00004251"/>
    </source>
</evidence>
<reference evidence="22" key="3">
    <citation type="submission" date="2025-09" db="UniProtKB">
        <authorList>
            <consortium name="Ensembl"/>
        </authorList>
    </citation>
    <scope>IDENTIFICATION</scope>
</reference>
<name>A0A493TXG6_ANAPP</name>
<evidence type="ECO:0000256" key="4">
    <source>
        <dbReference type="ARBA" id="ARBA00022475"/>
    </source>
</evidence>
<dbReference type="Gene3D" id="2.60.40.60">
    <property type="entry name" value="Cadherins"/>
    <property type="match status" value="6"/>
</dbReference>
<dbReference type="Pfam" id="PF08266">
    <property type="entry name" value="Cadherin_2"/>
    <property type="match status" value="1"/>
</dbReference>
<dbReference type="GO" id="GO:0007156">
    <property type="term" value="P:homophilic cell adhesion via plasma membrane adhesion molecules"/>
    <property type="evidence" value="ECO:0007669"/>
    <property type="project" value="InterPro"/>
</dbReference>
<keyword evidence="14" id="KW-0325">Glycoprotein</keyword>
<feature type="domain" description="Cadherin" evidence="21">
    <location>
        <begin position="390"/>
        <end position="495"/>
    </location>
</feature>
<evidence type="ECO:0000256" key="8">
    <source>
        <dbReference type="ARBA" id="ARBA00022737"/>
    </source>
</evidence>
<keyword evidence="8" id="KW-0677">Repeat</keyword>
<evidence type="ECO:0000256" key="5">
    <source>
        <dbReference type="ARBA" id="ARBA00022525"/>
    </source>
</evidence>
<keyword evidence="13" id="KW-0472">Membrane</keyword>
<evidence type="ECO:0000259" key="21">
    <source>
        <dbReference type="PROSITE" id="PS50268"/>
    </source>
</evidence>
<dbReference type="GO" id="GO:0005576">
    <property type="term" value="C:extracellular region"/>
    <property type="evidence" value="ECO:0007669"/>
    <property type="project" value="UniProtKB-SubCell"/>
</dbReference>
<dbReference type="FunFam" id="2.60.40.60:FF:000003">
    <property type="entry name" value="Protocadherin alpha 2"/>
    <property type="match status" value="1"/>
</dbReference>
<feature type="domain" description="Cadherin" evidence="21">
    <location>
        <begin position="648"/>
        <end position="750"/>
    </location>
</feature>
<feature type="region of interest" description="Disordered" evidence="20">
    <location>
        <begin position="791"/>
        <end position="840"/>
    </location>
</feature>
<keyword evidence="11" id="KW-0965">Cell junction</keyword>
<dbReference type="GeneTree" id="ENSGT00940000160403"/>
<evidence type="ECO:0000256" key="7">
    <source>
        <dbReference type="ARBA" id="ARBA00022729"/>
    </source>
</evidence>
<feature type="domain" description="Cadherin" evidence="21">
    <location>
        <begin position="280"/>
        <end position="387"/>
    </location>
</feature>
<evidence type="ECO:0000313" key="23">
    <source>
        <dbReference type="Proteomes" id="UP000016666"/>
    </source>
</evidence>
<dbReference type="PANTHER" id="PTHR24028:SF42">
    <property type="entry name" value="PROTOCADHERIN-12"/>
    <property type="match status" value="1"/>
</dbReference>
<dbReference type="Proteomes" id="UP000016666">
    <property type="component" value="Chromosome 14"/>
</dbReference>